<evidence type="ECO:0000256" key="1">
    <source>
        <dbReference type="SAM" id="MobiDB-lite"/>
    </source>
</evidence>
<evidence type="ECO:0000313" key="3">
    <source>
        <dbReference type="Proteomes" id="UP000299102"/>
    </source>
</evidence>
<sequence length="94" mass="10377">MPLIEPRSGRSRPPLTNATPPTKSPPLPRGTLMGMNTPILWHIPPLPLYSKSRGLCHKPDPWPIEDRGSLNTDFTDIGADGLACSSRRRTFCLC</sequence>
<dbReference type="AlphaFoldDB" id="A0A4C1ZS28"/>
<dbReference type="EMBL" id="BGZK01002001">
    <property type="protein sequence ID" value="GBP89415.1"/>
    <property type="molecule type" value="Genomic_DNA"/>
</dbReference>
<name>A0A4C1ZS28_EUMVA</name>
<accession>A0A4C1ZS28</accession>
<evidence type="ECO:0000313" key="2">
    <source>
        <dbReference type="EMBL" id="GBP89415.1"/>
    </source>
</evidence>
<comment type="caution">
    <text evidence="2">The sequence shown here is derived from an EMBL/GenBank/DDBJ whole genome shotgun (WGS) entry which is preliminary data.</text>
</comment>
<proteinExistence type="predicted"/>
<gene>
    <name evidence="2" type="ORF">EVAR_89123_1</name>
</gene>
<organism evidence="2 3">
    <name type="scientific">Eumeta variegata</name>
    <name type="common">Bagworm moth</name>
    <name type="synonym">Eumeta japonica</name>
    <dbReference type="NCBI Taxonomy" id="151549"/>
    <lineage>
        <taxon>Eukaryota</taxon>
        <taxon>Metazoa</taxon>
        <taxon>Ecdysozoa</taxon>
        <taxon>Arthropoda</taxon>
        <taxon>Hexapoda</taxon>
        <taxon>Insecta</taxon>
        <taxon>Pterygota</taxon>
        <taxon>Neoptera</taxon>
        <taxon>Endopterygota</taxon>
        <taxon>Lepidoptera</taxon>
        <taxon>Glossata</taxon>
        <taxon>Ditrysia</taxon>
        <taxon>Tineoidea</taxon>
        <taxon>Psychidae</taxon>
        <taxon>Oiketicinae</taxon>
        <taxon>Eumeta</taxon>
    </lineage>
</organism>
<feature type="region of interest" description="Disordered" evidence="1">
    <location>
        <begin position="1"/>
        <end position="31"/>
    </location>
</feature>
<reference evidence="2 3" key="1">
    <citation type="journal article" date="2019" name="Commun. Biol.">
        <title>The bagworm genome reveals a unique fibroin gene that provides high tensile strength.</title>
        <authorList>
            <person name="Kono N."/>
            <person name="Nakamura H."/>
            <person name="Ohtoshi R."/>
            <person name="Tomita M."/>
            <person name="Numata K."/>
            <person name="Arakawa K."/>
        </authorList>
    </citation>
    <scope>NUCLEOTIDE SEQUENCE [LARGE SCALE GENOMIC DNA]</scope>
</reference>
<protein>
    <submittedName>
        <fullName evidence="2">Uncharacterized protein</fullName>
    </submittedName>
</protein>
<keyword evidence="3" id="KW-1185">Reference proteome</keyword>
<dbReference type="Proteomes" id="UP000299102">
    <property type="component" value="Unassembled WGS sequence"/>
</dbReference>